<sequence>MDRLSPDRRSWLMSRIRGTNTKPEVEVRSMLHGMGYRFRLHRRDLPGTPDIVLPGRGAVIFVHGCFWHGHVCKRDKMPKSRTVYWAEKIEANRRRDARKRRAITALGWKVVIVWECELKRPEKLAEKLQEALDDWGG</sequence>
<dbReference type="InterPro" id="IPR011335">
    <property type="entry name" value="Restrct_endonuc-II-like"/>
</dbReference>
<dbReference type="NCBIfam" id="TIGR00632">
    <property type="entry name" value="vsr"/>
    <property type="match status" value="1"/>
</dbReference>
<proteinExistence type="inferred from homology"/>
<keyword evidence="3 6" id="KW-0227">DNA damage</keyword>
<comment type="function">
    <text evidence="6">May nick specific sequences that contain T:G mispairs resulting from m5C-deamination.</text>
</comment>
<organism evidence="7 8">
    <name type="scientific">Pseudoxanthomonas japonensis</name>
    <dbReference type="NCBI Taxonomy" id="69284"/>
    <lineage>
        <taxon>Bacteria</taxon>
        <taxon>Pseudomonadati</taxon>
        <taxon>Pseudomonadota</taxon>
        <taxon>Gammaproteobacteria</taxon>
        <taxon>Lysobacterales</taxon>
        <taxon>Lysobacteraceae</taxon>
        <taxon>Pseudoxanthomonas</taxon>
    </lineage>
</organism>
<evidence type="ECO:0000256" key="6">
    <source>
        <dbReference type="PIRNR" id="PIRNR018267"/>
    </source>
</evidence>
<dbReference type="GO" id="GO:0004519">
    <property type="term" value="F:endonuclease activity"/>
    <property type="evidence" value="ECO:0007669"/>
    <property type="project" value="UniProtKB-KW"/>
</dbReference>
<dbReference type="Proteomes" id="UP000781710">
    <property type="component" value="Unassembled WGS sequence"/>
</dbReference>
<keyword evidence="4 6" id="KW-0378">Hydrolase</keyword>
<evidence type="ECO:0000313" key="8">
    <source>
        <dbReference type="Proteomes" id="UP000781710"/>
    </source>
</evidence>
<evidence type="ECO:0000313" key="7">
    <source>
        <dbReference type="EMBL" id="KAF1727263.1"/>
    </source>
</evidence>
<evidence type="ECO:0000256" key="2">
    <source>
        <dbReference type="ARBA" id="ARBA00022759"/>
    </source>
</evidence>
<keyword evidence="1 6" id="KW-0540">Nuclease</keyword>
<gene>
    <name evidence="7" type="ORF">CSC78_00095</name>
</gene>
<keyword evidence="8" id="KW-1185">Reference proteome</keyword>
<protein>
    <recommendedName>
        <fullName evidence="6">Very short patch repair endonuclease</fullName>
        <ecNumber evidence="6">3.1.-.-</ecNumber>
    </recommendedName>
</protein>
<dbReference type="RefSeq" id="WP_162335873.1">
    <property type="nucleotide sequence ID" value="NZ_JBHSRQ010000007.1"/>
</dbReference>
<dbReference type="EMBL" id="PDWW01000001">
    <property type="protein sequence ID" value="KAF1727263.1"/>
    <property type="molecule type" value="Genomic_DNA"/>
</dbReference>
<dbReference type="EC" id="3.1.-.-" evidence="6"/>
<keyword evidence="5 6" id="KW-0234">DNA repair</keyword>
<evidence type="ECO:0000256" key="5">
    <source>
        <dbReference type="ARBA" id="ARBA00023204"/>
    </source>
</evidence>
<evidence type="ECO:0000256" key="1">
    <source>
        <dbReference type="ARBA" id="ARBA00022722"/>
    </source>
</evidence>
<keyword evidence="2 6" id="KW-0255">Endonuclease</keyword>
<name>A0ABQ6ZLN7_9GAMM</name>
<reference evidence="7 8" key="1">
    <citation type="submission" date="2017-10" db="EMBL/GenBank/DDBJ databases">
        <title>Whole genome sequencing of members of genus Pseudoxanthomonas.</title>
        <authorList>
            <person name="Kumar S."/>
            <person name="Bansal K."/>
            <person name="Kaur A."/>
            <person name="Patil P."/>
            <person name="Sharma S."/>
            <person name="Patil P.B."/>
        </authorList>
    </citation>
    <scope>NUCLEOTIDE SEQUENCE [LARGE SCALE GENOMIC DNA]</scope>
    <source>
        <strain evidence="7 8">DSM 17109</strain>
    </source>
</reference>
<evidence type="ECO:0000256" key="3">
    <source>
        <dbReference type="ARBA" id="ARBA00022763"/>
    </source>
</evidence>
<dbReference type="Pfam" id="PF03852">
    <property type="entry name" value="Vsr"/>
    <property type="match status" value="1"/>
</dbReference>
<dbReference type="SUPFAM" id="SSF52980">
    <property type="entry name" value="Restriction endonuclease-like"/>
    <property type="match status" value="1"/>
</dbReference>
<dbReference type="PIRSF" id="PIRSF018267">
    <property type="entry name" value="VSR_endonuc"/>
    <property type="match status" value="1"/>
</dbReference>
<comment type="caution">
    <text evidence="7">The sequence shown here is derived from an EMBL/GenBank/DDBJ whole genome shotgun (WGS) entry which is preliminary data.</text>
</comment>
<dbReference type="Gene3D" id="3.40.960.10">
    <property type="entry name" value="VSR Endonuclease"/>
    <property type="match status" value="1"/>
</dbReference>
<dbReference type="CDD" id="cd00221">
    <property type="entry name" value="Vsr"/>
    <property type="match status" value="1"/>
</dbReference>
<dbReference type="InterPro" id="IPR004603">
    <property type="entry name" value="DNA_mismatch_endonuc_vsr"/>
</dbReference>
<accession>A0ABQ6ZLN7</accession>
<comment type="similarity">
    <text evidence="6">Belongs to the vsr family.</text>
</comment>
<evidence type="ECO:0000256" key="4">
    <source>
        <dbReference type="ARBA" id="ARBA00022801"/>
    </source>
</evidence>